<dbReference type="EMBL" id="LSYV01000021">
    <property type="protein sequence ID" value="KXZ49612.1"/>
    <property type="molecule type" value="Genomic_DNA"/>
</dbReference>
<keyword evidence="2" id="KW-1185">Reference proteome</keyword>
<accession>A0A150GIH1</accession>
<dbReference type="Proteomes" id="UP000075714">
    <property type="component" value="Unassembled WGS sequence"/>
</dbReference>
<protein>
    <submittedName>
        <fullName evidence="1">Uncharacterized protein</fullName>
    </submittedName>
</protein>
<reference evidence="2" key="1">
    <citation type="journal article" date="2016" name="Nat. Commun.">
        <title>The Gonium pectorale genome demonstrates co-option of cell cycle regulation during the evolution of multicellularity.</title>
        <authorList>
            <person name="Hanschen E.R."/>
            <person name="Marriage T.N."/>
            <person name="Ferris P.J."/>
            <person name="Hamaji T."/>
            <person name="Toyoda A."/>
            <person name="Fujiyama A."/>
            <person name="Neme R."/>
            <person name="Noguchi H."/>
            <person name="Minakuchi Y."/>
            <person name="Suzuki M."/>
            <person name="Kawai-Toyooka H."/>
            <person name="Smith D.R."/>
            <person name="Sparks H."/>
            <person name="Anderson J."/>
            <person name="Bakaric R."/>
            <person name="Luria V."/>
            <person name="Karger A."/>
            <person name="Kirschner M.W."/>
            <person name="Durand P.M."/>
            <person name="Michod R.E."/>
            <person name="Nozaki H."/>
            <person name="Olson B.J."/>
        </authorList>
    </citation>
    <scope>NUCLEOTIDE SEQUENCE [LARGE SCALE GENOMIC DNA]</scope>
    <source>
        <strain evidence="2">NIES-2863</strain>
    </source>
</reference>
<organism evidence="1 2">
    <name type="scientific">Gonium pectorale</name>
    <name type="common">Green alga</name>
    <dbReference type="NCBI Taxonomy" id="33097"/>
    <lineage>
        <taxon>Eukaryota</taxon>
        <taxon>Viridiplantae</taxon>
        <taxon>Chlorophyta</taxon>
        <taxon>core chlorophytes</taxon>
        <taxon>Chlorophyceae</taxon>
        <taxon>CS clade</taxon>
        <taxon>Chlamydomonadales</taxon>
        <taxon>Volvocaceae</taxon>
        <taxon>Gonium</taxon>
    </lineage>
</organism>
<evidence type="ECO:0000313" key="2">
    <source>
        <dbReference type="Proteomes" id="UP000075714"/>
    </source>
</evidence>
<name>A0A150GIH1_GONPE</name>
<comment type="caution">
    <text evidence="1">The sequence shown here is derived from an EMBL/GenBank/DDBJ whole genome shotgun (WGS) entry which is preliminary data.</text>
</comment>
<dbReference type="AlphaFoldDB" id="A0A150GIH1"/>
<evidence type="ECO:0000313" key="1">
    <source>
        <dbReference type="EMBL" id="KXZ49612.1"/>
    </source>
</evidence>
<gene>
    <name evidence="1" type="ORF">GPECTOR_20g468</name>
</gene>
<sequence length="81" mass="8564">MSVPPPVLARCVLPTLPAHADGLSLGPECAVGVSFESLLANVRIGRTAYEGVFEDVTGVGRTVSNYFTRRADESSNKALTQ</sequence>
<proteinExistence type="predicted"/>